<feature type="compositionally biased region" description="Basic and acidic residues" evidence="1">
    <location>
        <begin position="1"/>
        <end position="24"/>
    </location>
</feature>
<evidence type="ECO:0000313" key="2">
    <source>
        <dbReference type="EMBL" id="MCQ6959299.1"/>
    </source>
</evidence>
<organism evidence="2 3">
    <name type="scientific">Mucilaginibacter aquariorum</name>
    <dbReference type="NCBI Taxonomy" id="2967225"/>
    <lineage>
        <taxon>Bacteria</taxon>
        <taxon>Pseudomonadati</taxon>
        <taxon>Bacteroidota</taxon>
        <taxon>Sphingobacteriia</taxon>
        <taxon>Sphingobacteriales</taxon>
        <taxon>Sphingobacteriaceae</taxon>
        <taxon>Mucilaginibacter</taxon>
    </lineage>
</organism>
<name>A0ABT1T407_9SPHI</name>
<dbReference type="RefSeq" id="WP_256539482.1">
    <property type="nucleotide sequence ID" value="NZ_JANHOH010000002.1"/>
</dbReference>
<proteinExistence type="predicted"/>
<gene>
    <name evidence="2" type="ORF">NPE20_15085</name>
</gene>
<evidence type="ECO:0000313" key="3">
    <source>
        <dbReference type="Proteomes" id="UP001204376"/>
    </source>
</evidence>
<sequence>MNSLIDDRKTSATESKEQENHGRQDLNYGRVVERAVRRNAMGISEIARRLGVSRRTLYNWFDIKDLSPDIISKIGFVLDYDFSGDFPEDFFKGTKASETEVTGSTSRSSGLSPTDPVYYWMSMYIKLLENFNERLARQRKIDY</sequence>
<reference evidence="2 3" key="1">
    <citation type="submission" date="2022-07" db="EMBL/GenBank/DDBJ databases">
        <title>Mucilaginibacter sp. JC4.</title>
        <authorList>
            <person name="Le V."/>
            <person name="Ko S.-R."/>
            <person name="Ahn C.-Y."/>
            <person name="Oh H.-M."/>
        </authorList>
    </citation>
    <scope>NUCLEOTIDE SEQUENCE [LARGE SCALE GENOMIC DNA]</scope>
    <source>
        <strain evidence="2 3">JC4</strain>
    </source>
</reference>
<comment type="caution">
    <text evidence="2">The sequence shown here is derived from an EMBL/GenBank/DDBJ whole genome shotgun (WGS) entry which is preliminary data.</text>
</comment>
<accession>A0ABT1T407</accession>
<feature type="region of interest" description="Disordered" evidence="1">
    <location>
        <begin position="1"/>
        <end position="26"/>
    </location>
</feature>
<dbReference type="Proteomes" id="UP001204376">
    <property type="component" value="Unassembled WGS sequence"/>
</dbReference>
<keyword evidence="3" id="KW-1185">Reference proteome</keyword>
<dbReference type="SUPFAM" id="SSF46689">
    <property type="entry name" value="Homeodomain-like"/>
    <property type="match status" value="1"/>
</dbReference>
<dbReference type="InterPro" id="IPR009057">
    <property type="entry name" value="Homeodomain-like_sf"/>
</dbReference>
<dbReference type="Pfam" id="PF13384">
    <property type="entry name" value="HTH_23"/>
    <property type="match status" value="1"/>
</dbReference>
<protein>
    <submittedName>
        <fullName evidence="2">Helix-turn-helix domain-containing protein</fullName>
    </submittedName>
</protein>
<dbReference type="EMBL" id="JANHOH010000002">
    <property type="protein sequence ID" value="MCQ6959299.1"/>
    <property type="molecule type" value="Genomic_DNA"/>
</dbReference>
<evidence type="ECO:0000256" key="1">
    <source>
        <dbReference type="SAM" id="MobiDB-lite"/>
    </source>
</evidence>